<dbReference type="InterPro" id="IPR015995">
    <property type="entry name" value="MlrC_N"/>
</dbReference>
<dbReference type="Proteomes" id="UP000789326">
    <property type="component" value="Unassembled WGS sequence"/>
</dbReference>
<evidence type="ECO:0000259" key="2">
    <source>
        <dbReference type="Pfam" id="PF07364"/>
    </source>
</evidence>
<dbReference type="PIRSF" id="PIRSF012702">
    <property type="entry name" value="UCP012702"/>
    <property type="match status" value="1"/>
</dbReference>
<dbReference type="AlphaFoldDB" id="A0A9W4L7D0"/>
<sequence>MKIAIGQLAHETNTFSRVRTTVELFKVWEWTQGEELLDRHTGVLDYLGGMIDRGKEMGIEIVPTFAAMANPSGTITQETFQKAKNLLISSILNSGKLDGICLFLHGAGVAEGIDDIEGEILSELRSILGSKIPIVAALDLHGNITETMVKKADALLGNIDYPHTDSYERGSEAIDITARIIQGKVNPEMALSKLPLLIPTTTSYFSPIKEINEWCEEWEKHPEVLDCTLFHGFPYSDIPHAGVSVITITNNEPSLAQKISDDIAARIFEKKDEFFPILPSPKKAISYAFSRNEMPIIINEASDNPGAGTPGDGTFLLREMIEANIPNSCFGFIFDPEIAKIAHEEGVGSLIRVELGGKTDSLHGNPLKISAYVKSLSDGKFIQSSPMWNGSKVNLGRSARLLVGNVDIIVCSVNSQTFDEQVFLLHGIDVEKSSIVGLKSSHHFRAAFMPIAKEIITVDSPGLSSVKLSTFDYKNISRPIYPIDPILNHQLV</sequence>
<feature type="domain" description="Microcystin LR degradation protein MlrC C-terminal" evidence="1">
    <location>
        <begin position="299"/>
        <end position="475"/>
    </location>
</feature>
<dbReference type="Pfam" id="PF07364">
    <property type="entry name" value="DUF1485"/>
    <property type="match status" value="1"/>
</dbReference>
<reference evidence="3" key="1">
    <citation type="submission" date="2021-11" db="EMBL/GenBank/DDBJ databases">
        <authorList>
            <person name="Bulgarelli D."/>
        </authorList>
    </citation>
    <scope>NUCLEOTIDE SEQUENCE</scope>
    <source>
        <strain evidence="3">Bi133</strain>
    </source>
</reference>
<comment type="caution">
    <text evidence="3">The sequence shown here is derived from an EMBL/GenBank/DDBJ whole genome shotgun (WGS) entry which is preliminary data.</text>
</comment>
<evidence type="ECO:0008006" key="5">
    <source>
        <dbReference type="Google" id="ProtNLM"/>
    </source>
</evidence>
<evidence type="ECO:0000313" key="3">
    <source>
        <dbReference type="EMBL" id="CAH0274120.1"/>
    </source>
</evidence>
<accession>A0A9W4L7D0</accession>
<dbReference type="InterPro" id="IPR009197">
    <property type="entry name" value="MlrC"/>
</dbReference>
<evidence type="ECO:0000259" key="1">
    <source>
        <dbReference type="Pfam" id="PF07171"/>
    </source>
</evidence>
<dbReference type="RefSeq" id="WP_230303127.1">
    <property type="nucleotide sequence ID" value="NZ_CAKKMG010000066.1"/>
</dbReference>
<protein>
    <recommendedName>
        <fullName evidence="5">Microcystin degradation protein MlrC</fullName>
    </recommendedName>
</protein>
<dbReference type="EMBL" id="CAKKMG010000066">
    <property type="protein sequence ID" value="CAH0274120.1"/>
    <property type="molecule type" value="Genomic_DNA"/>
</dbReference>
<dbReference type="InterPro" id="IPR010799">
    <property type="entry name" value="MlrC_C"/>
</dbReference>
<dbReference type="Pfam" id="PF07171">
    <property type="entry name" value="MlrC_C"/>
    <property type="match status" value="1"/>
</dbReference>
<proteinExistence type="predicted"/>
<organism evidence="3 4">
    <name type="scientific">Peribacillus simplex</name>
    <dbReference type="NCBI Taxonomy" id="1478"/>
    <lineage>
        <taxon>Bacteria</taxon>
        <taxon>Bacillati</taxon>
        <taxon>Bacillota</taxon>
        <taxon>Bacilli</taxon>
        <taxon>Bacillales</taxon>
        <taxon>Bacillaceae</taxon>
        <taxon>Peribacillus</taxon>
    </lineage>
</organism>
<evidence type="ECO:0000313" key="4">
    <source>
        <dbReference type="Proteomes" id="UP000789326"/>
    </source>
</evidence>
<name>A0A9W4L7D0_9BACI</name>
<gene>
    <name evidence="3" type="ORF">SRABI133_03748</name>
</gene>
<feature type="domain" description="Microcystin LR degradation protein MlrC N-terminal" evidence="2">
    <location>
        <begin position="2"/>
        <end position="288"/>
    </location>
</feature>